<name>A0A0G1LK11_9BACT</name>
<accession>A0A0G1LK11</accession>
<evidence type="ECO:0000313" key="2">
    <source>
        <dbReference type="EMBL" id="KKT60199.1"/>
    </source>
</evidence>
<sequence length="178" mass="20464">MVNKFESGFPSKEDLEIKSETELEEAERIVAKYQEAIQRFRDGRSEESIGEPAKGLEENVSELEKGFEYPNDDTAFIVRKEGEYADSYAMELKILEHDYRPEIRGGIYYLEKVEGGWEIRPLLRDNFDTALNRFFKASERGGVVLEVIKPAIIHGHEKNGKIIVDSFTKGKLRTGRPF</sequence>
<proteinExistence type="predicted"/>
<gene>
    <name evidence="2" type="ORF">UW53_C0003G0110</name>
</gene>
<dbReference type="Proteomes" id="UP000034087">
    <property type="component" value="Unassembled WGS sequence"/>
</dbReference>
<feature type="coiled-coil region" evidence="1">
    <location>
        <begin position="16"/>
        <end position="43"/>
    </location>
</feature>
<evidence type="ECO:0000256" key="1">
    <source>
        <dbReference type="SAM" id="Coils"/>
    </source>
</evidence>
<keyword evidence="1" id="KW-0175">Coiled coil</keyword>
<dbReference type="EMBL" id="LCIR01000003">
    <property type="protein sequence ID" value="KKT60199.1"/>
    <property type="molecule type" value="Genomic_DNA"/>
</dbReference>
<comment type="caution">
    <text evidence="2">The sequence shown here is derived from an EMBL/GenBank/DDBJ whole genome shotgun (WGS) entry which is preliminary data.</text>
</comment>
<reference evidence="2 3" key="1">
    <citation type="journal article" date="2015" name="Nature">
        <title>rRNA introns, odd ribosomes, and small enigmatic genomes across a large radiation of phyla.</title>
        <authorList>
            <person name="Brown C.T."/>
            <person name="Hug L.A."/>
            <person name="Thomas B.C."/>
            <person name="Sharon I."/>
            <person name="Castelle C.J."/>
            <person name="Singh A."/>
            <person name="Wilkins M.J."/>
            <person name="Williams K.H."/>
            <person name="Banfield J.F."/>
        </authorList>
    </citation>
    <scope>NUCLEOTIDE SEQUENCE [LARGE SCALE GENOMIC DNA]</scope>
</reference>
<dbReference type="AlphaFoldDB" id="A0A0G1LK11"/>
<evidence type="ECO:0000313" key="3">
    <source>
        <dbReference type="Proteomes" id="UP000034087"/>
    </source>
</evidence>
<organism evidence="2 3">
    <name type="scientific">Candidatus Giovannonibacteria bacterium GW2011_GWA1_44_25</name>
    <dbReference type="NCBI Taxonomy" id="1618645"/>
    <lineage>
        <taxon>Bacteria</taxon>
        <taxon>Candidatus Giovannoniibacteriota</taxon>
    </lineage>
</organism>
<protein>
    <submittedName>
        <fullName evidence="2">Uncharacterized protein</fullName>
    </submittedName>
</protein>